<dbReference type="GO" id="GO:0005829">
    <property type="term" value="C:cytosol"/>
    <property type="evidence" value="ECO:0007669"/>
    <property type="project" value="TreeGrafter"/>
</dbReference>
<dbReference type="GO" id="GO:0009688">
    <property type="term" value="P:abscisic acid biosynthetic process"/>
    <property type="evidence" value="ECO:0007669"/>
    <property type="project" value="TreeGrafter"/>
</dbReference>
<dbReference type="PANTHER" id="PTHR42820">
    <property type="entry name" value="SHORT-CHAIN DEHYDROGENASE REDUCTASE"/>
    <property type="match status" value="1"/>
</dbReference>
<dbReference type="Pfam" id="PF00106">
    <property type="entry name" value="adh_short"/>
    <property type="match status" value="1"/>
</dbReference>
<dbReference type="GO" id="GO:0010301">
    <property type="term" value="F:xanthoxin dehydrogenase (NAD+) activity"/>
    <property type="evidence" value="ECO:0007669"/>
    <property type="project" value="TreeGrafter"/>
</dbReference>
<evidence type="ECO:0000313" key="1">
    <source>
        <dbReference type="EMBL" id="SVD99465.1"/>
    </source>
</evidence>
<sequence>VELLDNKVILVTGGSSGIGEATGQILSQEGARVIIADVQDDAGNQLVEKIVGTGGKAEYKHMDVTDYDGVRQTIKAIAEKYGSVDGAFNNAGIEGPTAKISDYENSDWNNVLQVNLTGVYNCIKCQ</sequence>
<dbReference type="Gene3D" id="3.40.50.720">
    <property type="entry name" value="NAD(P)-binding Rossmann-like Domain"/>
    <property type="match status" value="1"/>
</dbReference>
<dbReference type="InterPro" id="IPR002347">
    <property type="entry name" value="SDR_fam"/>
</dbReference>
<proteinExistence type="predicted"/>
<name>A0A382ZWV5_9ZZZZ</name>
<accession>A0A382ZWV5</accession>
<feature type="non-terminal residue" evidence="1">
    <location>
        <position position="1"/>
    </location>
</feature>
<dbReference type="InterPro" id="IPR036291">
    <property type="entry name" value="NAD(P)-bd_dom_sf"/>
</dbReference>
<dbReference type="AlphaFoldDB" id="A0A382ZWV5"/>
<dbReference type="CDD" id="cd05233">
    <property type="entry name" value="SDR_c"/>
    <property type="match status" value="1"/>
</dbReference>
<dbReference type="EMBL" id="UINC01186980">
    <property type="protein sequence ID" value="SVD99465.1"/>
    <property type="molecule type" value="Genomic_DNA"/>
</dbReference>
<protein>
    <submittedName>
        <fullName evidence="1">Uncharacterized protein</fullName>
    </submittedName>
</protein>
<dbReference type="PRINTS" id="PR00081">
    <property type="entry name" value="GDHRDH"/>
</dbReference>
<reference evidence="1" key="1">
    <citation type="submission" date="2018-05" db="EMBL/GenBank/DDBJ databases">
        <authorList>
            <person name="Lanie J.A."/>
            <person name="Ng W.-L."/>
            <person name="Kazmierczak K.M."/>
            <person name="Andrzejewski T.M."/>
            <person name="Davidsen T.M."/>
            <person name="Wayne K.J."/>
            <person name="Tettelin H."/>
            <person name="Glass J.I."/>
            <person name="Rusch D."/>
            <person name="Podicherti R."/>
            <person name="Tsui H.-C.T."/>
            <person name="Winkler M.E."/>
        </authorList>
    </citation>
    <scope>NUCLEOTIDE SEQUENCE</scope>
</reference>
<gene>
    <name evidence="1" type="ORF">METZ01_LOCUS452319</name>
</gene>
<dbReference type="SUPFAM" id="SSF51735">
    <property type="entry name" value="NAD(P)-binding Rossmann-fold domains"/>
    <property type="match status" value="1"/>
</dbReference>
<dbReference type="PANTHER" id="PTHR42820:SF1">
    <property type="entry name" value="SHORT-CHAIN DEHYDROGENASE_REDUCTASE FAMILY PROTEIN"/>
    <property type="match status" value="1"/>
</dbReference>
<organism evidence="1">
    <name type="scientific">marine metagenome</name>
    <dbReference type="NCBI Taxonomy" id="408172"/>
    <lineage>
        <taxon>unclassified sequences</taxon>
        <taxon>metagenomes</taxon>
        <taxon>ecological metagenomes</taxon>
    </lineage>
</organism>